<dbReference type="InterPro" id="IPR008550">
    <property type="entry name" value="Herpesvirus_BRRF2-like"/>
</dbReference>
<dbReference type="Pfam" id="PF05734">
    <property type="entry name" value="DUF832"/>
    <property type="match status" value="1"/>
</dbReference>
<reference evidence="4" key="2">
    <citation type="submission" date="2020-05" db="EMBL/GenBank/DDBJ databases">
        <authorList>
            <person name="Santiago J.C.A."/>
        </authorList>
    </citation>
    <scope>NUCLEOTIDE SEQUENCE</scope>
    <source>
        <strain evidence="4">U023-o1</strain>
    </source>
</reference>
<proteinExistence type="predicted"/>
<name>A0A0N9RLW2_HHV8</name>
<evidence type="ECO:0000313" key="4">
    <source>
        <dbReference type="EMBL" id="QLI56266.1"/>
    </source>
</evidence>
<dbReference type="EMBL" id="KT271464">
    <property type="protein sequence ID" value="ALH45165.1"/>
    <property type="molecule type" value="Genomic_DNA"/>
</dbReference>
<evidence type="ECO:0000313" key="2">
    <source>
        <dbReference type="EMBL" id="ALH45165.1"/>
    </source>
</evidence>
<organismHost>
    <name type="scientific">Homo sapiens</name>
    <name type="common">Human</name>
    <dbReference type="NCBI Taxonomy" id="9606"/>
</organismHost>
<reference evidence="1" key="1">
    <citation type="journal article" date="2015" name="J. Virol.">
        <title>Whole-Genome Sequencing of Kaposi's Sarcoma-Associated Herpesvirus from Zambian Kaposi's Sarcoma Biopsy Specimens Reveals Unique Viral Diversity.</title>
        <authorList>
            <person name="Olp L.N."/>
            <person name="Jeanniard A."/>
            <person name="Marimo C."/>
            <person name="West J.T."/>
            <person name="Wood C."/>
        </authorList>
    </citation>
    <scope>NUCLEOTIDE SEQUENCE</scope>
    <source>
        <strain evidence="1">ZM091</strain>
        <strain evidence="2">ZM121</strain>
        <strain evidence="3">ZM130</strain>
    </source>
</reference>
<protein>
    <submittedName>
        <fullName evidence="1">ORF48</fullName>
    </submittedName>
</protein>
<dbReference type="EMBL" id="KT271455">
    <property type="protein sequence ID" value="ALH44376.1"/>
    <property type="molecule type" value="Genomic_DNA"/>
</dbReference>
<evidence type="ECO:0000313" key="3">
    <source>
        <dbReference type="EMBL" id="ALH45515.1"/>
    </source>
</evidence>
<dbReference type="EMBL" id="MT510669">
    <property type="protein sequence ID" value="QLI56266.1"/>
    <property type="molecule type" value="Genomic_DNA"/>
</dbReference>
<reference evidence="4" key="3">
    <citation type="submission" date="2020-07" db="EMBL/GenBank/DDBJ databases">
        <title>Tumor-specific changes in Kaposi sarcoma-associated herpesvirus genomes in Ugandan adults with Kaposi sarcoma.</title>
        <authorList>
            <person name="Goldman J.D."/>
            <person name="Zhao H."/>
            <person name="Pankow A.P."/>
            <person name="Okuku F."/>
            <person name="Schmitt M.W."/>
            <person name="Chen L.H."/>
            <person name="Hill C.A."/>
            <person name="Casper C."/>
            <person name="Phipps W.T."/>
            <person name="Mullins J.I."/>
        </authorList>
    </citation>
    <scope>NUCLEOTIDE SEQUENCE</scope>
    <source>
        <strain evidence="4">U023-o1</strain>
    </source>
</reference>
<gene>
    <name evidence="1" type="primary">ORF48</name>
</gene>
<sequence>MEVCIPIPGIGDENCESWRAQIVAFCTTSGFVKTERILRGLFPERGHPGFLASLVVLKHTLASPGGLDTRLNLLPVLQMLKYVGQEMYMRAKCQATASDMTLIWDDCKDRFMLILEQACGCHQCMTVVEEITHCSAISAPPSSVSHGRHILSAGLINFARRQVLLGGSVSFSEFSIPDLIQTPEQYPFVDVEFRRELSLISSCLNVCWLYHIFIEHITSDVRRLESCMANVLEEYGGLSPTRPWAEAVTFLSQLPRPTRKPWKELSVSRINVEARLLDTLLMQLEKPVPVEIRKHALAILGTAGHVWNPEHQLACPDTRTCRERVSKGPCVGDGDATLVHTARMDISNPSSVSLDGDMHYSGPPRTPAYGVVLECADDSDDSLDDFLENLSQTFDSSDDEYD</sequence>
<evidence type="ECO:0000313" key="1">
    <source>
        <dbReference type="EMBL" id="ALH44376.1"/>
    </source>
</evidence>
<organism evidence="1">
    <name type="scientific">Human herpesvirus 8</name>
    <name type="common">HHV-8</name>
    <name type="synonym">Kaposi's sarcoma-associated herpesvirus</name>
    <dbReference type="NCBI Taxonomy" id="37296"/>
    <lineage>
        <taxon>Viruses</taxon>
        <taxon>Duplodnaviria</taxon>
        <taxon>Heunggongvirae</taxon>
        <taxon>Peploviricota</taxon>
        <taxon>Herviviricetes</taxon>
        <taxon>Herpesvirales</taxon>
        <taxon>Orthoherpesviridae</taxon>
        <taxon>Gammaherpesvirinae</taxon>
        <taxon>Rhadinovirus</taxon>
        <taxon>Rhadinovirus humangamma8</taxon>
    </lineage>
</organism>
<accession>A0A0N9RLW2</accession>
<dbReference type="EMBL" id="KT271468">
    <property type="protein sequence ID" value="ALH45515.1"/>
    <property type="molecule type" value="Genomic_DNA"/>
</dbReference>